<keyword evidence="5" id="KW-1185">Reference proteome</keyword>
<evidence type="ECO:0000259" key="3">
    <source>
        <dbReference type="PROSITE" id="PS50158"/>
    </source>
</evidence>
<dbReference type="SUPFAM" id="SSF57756">
    <property type="entry name" value="Retrovirus zinc finger-like domains"/>
    <property type="match status" value="1"/>
</dbReference>
<organism evidence="4 5">
    <name type="scientific">Linum tenue</name>
    <dbReference type="NCBI Taxonomy" id="586396"/>
    <lineage>
        <taxon>Eukaryota</taxon>
        <taxon>Viridiplantae</taxon>
        <taxon>Streptophyta</taxon>
        <taxon>Embryophyta</taxon>
        <taxon>Tracheophyta</taxon>
        <taxon>Spermatophyta</taxon>
        <taxon>Magnoliopsida</taxon>
        <taxon>eudicotyledons</taxon>
        <taxon>Gunneridae</taxon>
        <taxon>Pentapetalae</taxon>
        <taxon>rosids</taxon>
        <taxon>fabids</taxon>
        <taxon>Malpighiales</taxon>
        <taxon>Linaceae</taxon>
        <taxon>Linum</taxon>
    </lineage>
</organism>
<proteinExistence type="predicted"/>
<dbReference type="GO" id="GO:0003676">
    <property type="term" value="F:nucleic acid binding"/>
    <property type="evidence" value="ECO:0007669"/>
    <property type="project" value="InterPro"/>
</dbReference>
<dbReference type="InterPro" id="IPR001878">
    <property type="entry name" value="Znf_CCHC"/>
</dbReference>
<dbReference type="AlphaFoldDB" id="A0AAV0HL57"/>
<evidence type="ECO:0000313" key="5">
    <source>
        <dbReference type="Proteomes" id="UP001154282"/>
    </source>
</evidence>
<sequence length="363" mass="38986">MVVWVQFPGFPVHFYHKEILFSMGNMIGRAIKLDYHTLHQQRTKFARIAVEVDLSRPLVPRIRLDGKWQPVEYENVPVVCFECGRIGHAQASCPSLHSTAPATNLPDAGGELIVGDKGDSLEPNGGFGPWMIVSRNSRRNQRATPNKGKTTEENTVGNVPALGHSGKVEKKILTKTTDLPFSDSKPRQPEPPKSQGKNMREMGKDGGGSKNGKVNGEQKKGKDGGGKKRDKGIANPNGTNKGGSILGPRPGLSLDSSGASSSHNSSLLPQLNNDGEPTQSSPARCKVLSSPTHIVKGANGTTMRIVEVADYPSPSRDNGIMTPSTVARTKQRRNKDGGIGEGIQAQSKKGTSIKHNPSKSLQI</sequence>
<evidence type="ECO:0000256" key="1">
    <source>
        <dbReference type="PROSITE-ProRule" id="PRU00047"/>
    </source>
</evidence>
<accession>A0AAV0HL57</accession>
<dbReference type="PROSITE" id="PS50158">
    <property type="entry name" value="ZF_CCHC"/>
    <property type="match status" value="1"/>
</dbReference>
<gene>
    <name evidence="4" type="ORF">LITE_LOCUS4988</name>
</gene>
<feature type="compositionally biased region" description="Basic and acidic residues" evidence="2">
    <location>
        <begin position="216"/>
        <end position="227"/>
    </location>
</feature>
<evidence type="ECO:0000256" key="2">
    <source>
        <dbReference type="SAM" id="MobiDB-lite"/>
    </source>
</evidence>
<dbReference type="GO" id="GO:0008270">
    <property type="term" value="F:zinc ion binding"/>
    <property type="evidence" value="ECO:0007669"/>
    <property type="project" value="UniProtKB-KW"/>
</dbReference>
<dbReference type="PANTHER" id="PTHR31286">
    <property type="entry name" value="GLYCINE-RICH CELL WALL STRUCTURAL PROTEIN 1.8-LIKE"/>
    <property type="match status" value="1"/>
</dbReference>
<feature type="region of interest" description="Disordered" evidence="2">
    <location>
        <begin position="117"/>
        <end position="363"/>
    </location>
</feature>
<feature type="compositionally biased region" description="Polar residues" evidence="2">
    <location>
        <begin position="272"/>
        <end position="282"/>
    </location>
</feature>
<keyword evidence="1" id="KW-0862">Zinc</keyword>
<protein>
    <recommendedName>
        <fullName evidence="3">CCHC-type domain-containing protein</fullName>
    </recommendedName>
</protein>
<feature type="compositionally biased region" description="Polar residues" evidence="2">
    <location>
        <begin position="142"/>
        <end position="157"/>
    </location>
</feature>
<evidence type="ECO:0000313" key="4">
    <source>
        <dbReference type="EMBL" id="CAI0386046.1"/>
    </source>
</evidence>
<keyword evidence="1" id="KW-0479">Metal-binding</keyword>
<dbReference type="Proteomes" id="UP001154282">
    <property type="component" value="Unassembled WGS sequence"/>
</dbReference>
<feature type="compositionally biased region" description="Low complexity" evidence="2">
    <location>
        <begin position="252"/>
        <end position="271"/>
    </location>
</feature>
<comment type="caution">
    <text evidence="4">The sequence shown here is derived from an EMBL/GenBank/DDBJ whole genome shotgun (WGS) entry which is preliminary data.</text>
</comment>
<dbReference type="PANTHER" id="PTHR31286:SF99">
    <property type="entry name" value="DUF4283 DOMAIN-CONTAINING PROTEIN"/>
    <property type="match status" value="1"/>
</dbReference>
<reference evidence="4" key="1">
    <citation type="submission" date="2022-08" db="EMBL/GenBank/DDBJ databases">
        <authorList>
            <person name="Gutierrez-Valencia J."/>
        </authorList>
    </citation>
    <scope>NUCLEOTIDE SEQUENCE</scope>
</reference>
<feature type="domain" description="CCHC-type" evidence="3">
    <location>
        <begin position="80"/>
        <end position="95"/>
    </location>
</feature>
<dbReference type="InterPro" id="IPR040256">
    <property type="entry name" value="At4g02000-like"/>
</dbReference>
<feature type="compositionally biased region" description="Polar residues" evidence="2">
    <location>
        <begin position="344"/>
        <end position="363"/>
    </location>
</feature>
<name>A0AAV0HL57_9ROSI</name>
<dbReference type="InterPro" id="IPR036875">
    <property type="entry name" value="Znf_CCHC_sf"/>
</dbReference>
<keyword evidence="1" id="KW-0863">Zinc-finger</keyword>
<dbReference type="EMBL" id="CAMGYJ010000002">
    <property type="protein sequence ID" value="CAI0386046.1"/>
    <property type="molecule type" value="Genomic_DNA"/>
</dbReference>